<evidence type="ECO:0000313" key="1">
    <source>
        <dbReference type="EMBL" id="AGY48240.1"/>
    </source>
</evidence>
<accession>U5PW62</accession>
<protein>
    <submittedName>
        <fullName evidence="1">Uncharacterized protein</fullName>
    </submittedName>
</protein>
<dbReference type="Proteomes" id="UP000017652">
    <property type="component" value="Segment"/>
</dbReference>
<evidence type="ECO:0000313" key="2">
    <source>
        <dbReference type="Proteomes" id="UP000017652"/>
    </source>
</evidence>
<dbReference type="EMBL" id="KF669659">
    <property type="protein sequence ID" value="AGY48240.1"/>
    <property type="molecule type" value="Genomic_DNA"/>
</dbReference>
<reference evidence="1 2" key="1">
    <citation type="journal article" date="2013" name="Genome Announc.">
        <title>Complete Genome of Bacillus pumilus Siphophage Riggi.</title>
        <authorList>
            <person name="Still E.L."/>
            <person name="Riggi C.F."/>
            <person name="Chamakura K.R."/>
            <person name="Kuty Everett G.F."/>
        </authorList>
    </citation>
    <scope>NUCLEOTIDE SEQUENCE [LARGE SCALE GENOMIC DNA]</scope>
</reference>
<organism evidence="1 2">
    <name type="scientific">Bacillus phage Riggi</name>
    <dbReference type="NCBI Taxonomy" id="2884426"/>
    <lineage>
        <taxon>Viruses</taxon>
        <taxon>Duplodnaviria</taxon>
        <taxon>Heunggongvirae</taxon>
        <taxon>Uroviricota</taxon>
        <taxon>Caudoviricetes</taxon>
        <taxon>Ehrlichviridae</taxon>
        <taxon>Andromedavirus</taxon>
        <taxon>Andromedavirus riggi</taxon>
    </lineage>
</organism>
<dbReference type="GeneID" id="17959388"/>
<gene>
    <name evidence="1" type="ORF">Riggi_78</name>
</gene>
<proteinExistence type="predicted"/>
<dbReference type="RefSeq" id="YP_008770635.1">
    <property type="nucleotide sequence ID" value="NC_022765.1"/>
</dbReference>
<sequence length="59" mass="7028">MNIKRKNKVCNWLKQKGEIFRFIFGLISKERTSETAKKETSKVKLYSRAEEAKLKRKPL</sequence>
<dbReference type="KEGG" id="vg:17959388"/>
<keyword evidence="2" id="KW-1185">Reference proteome</keyword>
<name>U5PW62_9CAUD</name>